<dbReference type="EMBL" id="RDOJ01000001">
    <property type="protein sequence ID" value="RLZ12597.1"/>
    <property type="molecule type" value="Genomic_DNA"/>
</dbReference>
<dbReference type="AlphaFoldDB" id="A0A3L9MID1"/>
<dbReference type="InterPro" id="IPR013766">
    <property type="entry name" value="Thioredoxin_domain"/>
</dbReference>
<dbReference type="GO" id="GO:0017004">
    <property type="term" value="P:cytochrome complex assembly"/>
    <property type="evidence" value="ECO:0007669"/>
    <property type="project" value="UniProtKB-KW"/>
</dbReference>
<organism evidence="7 8">
    <name type="scientific">Faecalibacter macacae</name>
    <dbReference type="NCBI Taxonomy" id="1859289"/>
    <lineage>
        <taxon>Bacteria</taxon>
        <taxon>Pseudomonadati</taxon>
        <taxon>Bacteroidota</taxon>
        <taxon>Flavobacteriia</taxon>
        <taxon>Flavobacteriales</taxon>
        <taxon>Weeksellaceae</taxon>
        <taxon>Faecalibacter</taxon>
    </lineage>
</organism>
<keyword evidence="8" id="KW-1185">Reference proteome</keyword>
<name>A0A3L9MID1_9FLAO</name>
<feature type="domain" description="Thioredoxin" evidence="6">
    <location>
        <begin position="10"/>
        <end position="170"/>
    </location>
</feature>
<evidence type="ECO:0000259" key="6">
    <source>
        <dbReference type="PROSITE" id="PS51352"/>
    </source>
</evidence>
<comment type="subcellular location">
    <subcellularLocation>
        <location evidence="1">Cell envelope</location>
    </subcellularLocation>
</comment>
<sequence>MKKIFSILSLIVGLAVFAQKIPTVMKTEFSQIALQDKVVDTKGSSLTLENVIKEYNGQIVVLDLWATWCGDCIKGMPKLKELKANNPDVKFVYLSMDKTEEAWKKGVEKYQIEGDHYYMGNNWKNEFATSIDLNWIPRYLILDQEGKIAKYYSVKAEDPEVQTTIDQLRKKE</sequence>
<evidence type="ECO:0000313" key="7">
    <source>
        <dbReference type="EMBL" id="RLZ12597.1"/>
    </source>
</evidence>
<dbReference type="Pfam" id="PF13905">
    <property type="entry name" value="Thioredoxin_8"/>
    <property type="match status" value="1"/>
</dbReference>
<dbReference type="PANTHER" id="PTHR42852:SF6">
    <property type="entry name" value="THIOL:DISULFIDE INTERCHANGE PROTEIN DSBE"/>
    <property type="match status" value="1"/>
</dbReference>
<evidence type="ECO:0000256" key="5">
    <source>
        <dbReference type="SAM" id="SignalP"/>
    </source>
</evidence>
<dbReference type="InterPro" id="IPR012336">
    <property type="entry name" value="Thioredoxin-like_fold"/>
</dbReference>
<keyword evidence="3" id="KW-1015">Disulfide bond</keyword>
<feature type="signal peptide" evidence="5">
    <location>
        <begin position="1"/>
        <end position="18"/>
    </location>
</feature>
<dbReference type="OrthoDB" id="1098640at2"/>
<evidence type="ECO:0000256" key="3">
    <source>
        <dbReference type="ARBA" id="ARBA00023157"/>
    </source>
</evidence>
<dbReference type="PROSITE" id="PS51352">
    <property type="entry name" value="THIOREDOXIN_2"/>
    <property type="match status" value="1"/>
</dbReference>
<dbReference type="PANTHER" id="PTHR42852">
    <property type="entry name" value="THIOL:DISULFIDE INTERCHANGE PROTEIN DSBE"/>
    <property type="match status" value="1"/>
</dbReference>
<keyword evidence="4" id="KW-0676">Redox-active center</keyword>
<accession>A0A3L9MID1</accession>
<evidence type="ECO:0000256" key="4">
    <source>
        <dbReference type="ARBA" id="ARBA00023284"/>
    </source>
</evidence>
<evidence type="ECO:0000256" key="1">
    <source>
        <dbReference type="ARBA" id="ARBA00004196"/>
    </source>
</evidence>
<keyword evidence="2" id="KW-0201">Cytochrome c-type biogenesis</keyword>
<evidence type="ECO:0000313" key="8">
    <source>
        <dbReference type="Proteomes" id="UP000275348"/>
    </source>
</evidence>
<protein>
    <submittedName>
        <fullName evidence="7">TlpA family protein disulfide reductase</fullName>
    </submittedName>
</protein>
<dbReference type="InterPro" id="IPR036249">
    <property type="entry name" value="Thioredoxin-like_sf"/>
</dbReference>
<feature type="chain" id="PRO_5018065652" evidence="5">
    <location>
        <begin position="19"/>
        <end position="172"/>
    </location>
</feature>
<dbReference type="Proteomes" id="UP000275348">
    <property type="component" value="Unassembled WGS sequence"/>
</dbReference>
<dbReference type="RefSeq" id="WP_121933175.1">
    <property type="nucleotide sequence ID" value="NZ_RDOJ01000001.1"/>
</dbReference>
<dbReference type="SUPFAM" id="SSF52833">
    <property type="entry name" value="Thioredoxin-like"/>
    <property type="match status" value="1"/>
</dbReference>
<keyword evidence="5" id="KW-0732">Signal</keyword>
<comment type="caution">
    <text evidence="7">The sequence shown here is derived from an EMBL/GenBank/DDBJ whole genome shotgun (WGS) entry which is preliminary data.</text>
</comment>
<dbReference type="Gene3D" id="3.40.30.10">
    <property type="entry name" value="Glutaredoxin"/>
    <property type="match status" value="1"/>
</dbReference>
<dbReference type="GO" id="GO:0030313">
    <property type="term" value="C:cell envelope"/>
    <property type="evidence" value="ECO:0007669"/>
    <property type="project" value="UniProtKB-SubCell"/>
</dbReference>
<proteinExistence type="predicted"/>
<dbReference type="InterPro" id="IPR050553">
    <property type="entry name" value="Thioredoxin_ResA/DsbE_sf"/>
</dbReference>
<reference evidence="7 8" key="1">
    <citation type="submission" date="2018-10" db="EMBL/GenBank/DDBJ databases">
        <authorList>
            <person name="Chen X."/>
        </authorList>
    </citation>
    <scope>NUCLEOTIDE SEQUENCE [LARGE SCALE GENOMIC DNA]</scope>
    <source>
        <strain evidence="7 8">YIM 102668</strain>
    </source>
</reference>
<evidence type="ECO:0000256" key="2">
    <source>
        <dbReference type="ARBA" id="ARBA00022748"/>
    </source>
</evidence>
<gene>
    <name evidence="7" type="ORF">EAH69_00085</name>
</gene>
<dbReference type="CDD" id="cd02966">
    <property type="entry name" value="TlpA_like_family"/>
    <property type="match status" value="1"/>
</dbReference>